<evidence type="ECO:0000256" key="1">
    <source>
        <dbReference type="SAM" id="MobiDB-lite"/>
    </source>
</evidence>
<protein>
    <submittedName>
        <fullName evidence="2">Uncharacterized protein</fullName>
    </submittedName>
</protein>
<dbReference type="Proteomes" id="UP000038010">
    <property type="component" value="Unassembled WGS sequence"/>
</dbReference>
<dbReference type="VEuPathDB" id="FungiDB:AB675_6548"/>
<comment type="caution">
    <text evidence="2">The sequence shown here is derived from an EMBL/GenBank/DDBJ whole genome shotgun (WGS) entry which is preliminary data.</text>
</comment>
<evidence type="ECO:0000313" key="2">
    <source>
        <dbReference type="EMBL" id="KPI43701.1"/>
    </source>
</evidence>
<feature type="region of interest" description="Disordered" evidence="1">
    <location>
        <begin position="95"/>
        <end position="119"/>
    </location>
</feature>
<feature type="compositionally biased region" description="Basic and acidic residues" evidence="1">
    <location>
        <begin position="104"/>
        <end position="113"/>
    </location>
</feature>
<reference evidence="2 3" key="1">
    <citation type="submission" date="2015-06" db="EMBL/GenBank/DDBJ databases">
        <title>Draft genome of the ant-associated black yeast Phialophora attae CBS 131958.</title>
        <authorList>
            <person name="Moreno L.F."/>
            <person name="Stielow B.J."/>
            <person name="de Hoog S."/>
            <person name="Vicente V.A."/>
            <person name="Weiss V.A."/>
            <person name="de Vries M."/>
            <person name="Cruz L.M."/>
            <person name="Souza E.M."/>
        </authorList>
    </citation>
    <scope>NUCLEOTIDE SEQUENCE [LARGE SCALE GENOMIC DNA]</scope>
    <source>
        <strain evidence="2 3">CBS 131958</strain>
    </source>
</reference>
<dbReference type="RefSeq" id="XP_018003664.1">
    <property type="nucleotide sequence ID" value="XM_018146847.1"/>
</dbReference>
<gene>
    <name evidence="2" type="ORF">AB675_6548</name>
</gene>
<dbReference type="EMBL" id="LFJN01000004">
    <property type="protein sequence ID" value="KPI43701.1"/>
    <property type="molecule type" value="Genomic_DNA"/>
</dbReference>
<sequence>MDSTTPVLAALDALLASVKSTTLTLTYPSIPVTSFFRAKDIGLFKAEVSRLVPVLQSLRSRHLALPSDLETQLIEVLLACDTVRAESLFLLSKDDSEDDDVEDGEHARHRSEESLSSSPSKQKVYRASWMLCLHRDNAFLLRHRLMQYRCVLEATLAIANLLSLKAIARTAMFSRAAVKDISDQLAALKRALTQVMGGNPANFEVKEFGLVNEGQKVDGAAFLRRGLVAVRAAVHDPRDLGVTGPSSELIMFVDRLLVEGIREGW</sequence>
<dbReference type="GeneID" id="28738727"/>
<name>A0A0N0NQB1_9EURO</name>
<dbReference type="AlphaFoldDB" id="A0A0N0NQB1"/>
<organism evidence="2 3">
    <name type="scientific">Cyphellophora attinorum</name>
    <dbReference type="NCBI Taxonomy" id="1664694"/>
    <lineage>
        <taxon>Eukaryota</taxon>
        <taxon>Fungi</taxon>
        <taxon>Dikarya</taxon>
        <taxon>Ascomycota</taxon>
        <taxon>Pezizomycotina</taxon>
        <taxon>Eurotiomycetes</taxon>
        <taxon>Chaetothyriomycetidae</taxon>
        <taxon>Chaetothyriales</taxon>
        <taxon>Cyphellophoraceae</taxon>
        <taxon>Cyphellophora</taxon>
    </lineage>
</organism>
<proteinExistence type="predicted"/>
<accession>A0A0N0NQB1</accession>
<keyword evidence="3" id="KW-1185">Reference proteome</keyword>
<evidence type="ECO:0000313" key="3">
    <source>
        <dbReference type="Proteomes" id="UP000038010"/>
    </source>
</evidence>